<organism evidence="1">
    <name type="scientific">Anguilla anguilla</name>
    <name type="common">European freshwater eel</name>
    <name type="synonym">Muraena anguilla</name>
    <dbReference type="NCBI Taxonomy" id="7936"/>
    <lineage>
        <taxon>Eukaryota</taxon>
        <taxon>Metazoa</taxon>
        <taxon>Chordata</taxon>
        <taxon>Craniata</taxon>
        <taxon>Vertebrata</taxon>
        <taxon>Euteleostomi</taxon>
        <taxon>Actinopterygii</taxon>
        <taxon>Neopterygii</taxon>
        <taxon>Teleostei</taxon>
        <taxon>Anguilliformes</taxon>
        <taxon>Anguillidae</taxon>
        <taxon>Anguilla</taxon>
    </lineage>
</organism>
<name>A0A0E9QU03_ANGAN</name>
<accession>A0A0E9QU03</accession>
<reference evidence="1" key="2">
    <citation type="journal article" date="2015" name="Fish Shellfish Immunol.">
        <title>Early steps in the European eel (Anguilla anguilla)-Vibrio vulnificus interaction in the gills: Role of the RtxA13 toxin.</title>
        <authorList>
            <person name="Callol A."/>
            <person name="Pajuelo D."/>
            <person name="Ebbesson L."/>
            <person name="Teles M."/>
            <person name="MacKenzie S."/>
            <person name="Amaro C."/>
        </authorList>
    </citation>
    <scope>NUCLEOTIDE SEQUENCE</scope>
</reference>
<sequence>MDFLLTGLCKTSEFIHSTLLFPTSVLKYYTMITHRT</sequence>
<evidence type="ECO:0000313" key="1">
    <source>
        <dbReference type="EMBL" id="JAH19593.1"/>
    </source>
</evidence>
<dbReference type="AlphaFoldDB" id="A0A0E9QU03"/>
<reference evidence="1" key="1">
    <citation type="submission" date="2014-11" db="EMBL/GenBank/DDBJ databases">
        <authorList>
            <person name="Amaro Gonzalez C."/>
        </authorList>
    </citation>
    <scope>NUCLEOTIDE SEQUENCE</scope>
</reference>
<dbReference type="EMBL" id="GBXM01088984">
    <property type="protein sequence ID" value="JAH19593.1"/>
    <property type="molecule type" value="Transcribed_RNA"/>
</dbReference>
<proteinExistence type="predicted"/>
<protein>
    <submittedName>
        <fullName evidence="1">Uncharacterized protein</fullName>
    </submittedName>
</protein>